<proteinExistence type="predicted"/>
<dbReference type="InterPro" id="IPR011990">
    <property type="entry name" value="TPR-like_helical_dom_sf"/>
</dbReference>
<gene>
    <name evidence="7" type="ORF">DB895_13570</name>
</gene>
<dbReference type="InterPro" id="IPR050330">
    <property type="entry name" value="Bact_OuterMem_StrucFunc"/>
</dbReference>
<evidence type="ECO:0000256" key="5">
    <source>
        <dbReference type="SAM" id="SignalP"/>
    </source>
</evidence>
<dbReference type="SUPFAM" id="SSF82171">
    <property type="entry name" value="DPP6 N-terminal domain-like"/>
    <property type="match status" value="1"/>
</dbReference>
<evidence type="ECO:0000256" key="2">
    <source>
        <dbReference type="ARBA" id="ARBA00023136"/>
    </source>
</evidence>
<dbReference type="Gene3D" id="1.25.40.10">
    <property type="entry name" value="Tetratricopeptide repeat domain"/>
    <property type="match status" value="1"/>
</dbReference>
<dbReference type="OrthoDB" id="9809364at2"/>
<accession>A0A2U1JG17</accession>
<dbReference type="InterPro" id="IPR011042">
    <property type="entry name" value="6-blade_b-propeller_TolB-like"/>
</dbReference>
<evidence type="ECO:0000313" key="8">
    <source>
        <dbReference type="Proteomes" id="UP000245449"/>
    </source>
</evidence>
<dbReference type="PANTHER" id="PTHR30329:SF21">
    <property type="entry name" value="LIPOPROTEIN YIAD-RELATED"/>
    <property type="match status" value="1"/>
</dbReference>
<comment type="caution">
    <text evidence="7">The sequence shown here is derived from an EMBL/GenBank/DDBJ whole genome shotgun (WGS) entry which is preliminary data.</text>
</comment>
<evidence type="ECO:0000313" key="7">
    <source>
        <dbReference type="EMBL" id="PWA03924.1"/>
    </source>
</evidence>
<keyword evidence="2 4" id="KW-0472">Membrane</keyword>
<keyword evidence="5" id="KW-0732">Signal</keyword>
<dbReference type="PANTHER" id="PTHR30329">
    <property type="entry name" value="STATOR ELEMENT OF FLAGELLAR MOTOR COMPLEX"/>
    <property type="match status" value="1"/>
</dbReference>
<evidence type="ECO:0000256" key="1">
    <source>
        <dbReference type="ARBA" id="ARBA00004442"/>
    </source>
</evidence>
<dbReference type="InterPro" id="IPR036737">
    <property type="entry name" value="OmpA-like_sf"/>
</dbReference>
<dbReference type="SUPFAM" id="SSF48452">
    <property type="entry name" value="TPR-like"/>
    <property type="match status" value="1"/>
</dbReference>
<dbReference type="InterPro" id="IPR011659">
    <property type="entry name" value="WD40"/>
</dbReference>
<dbReference type="PROSITE" id="PS51123">
    <property type="entry name" value="OMPA_2"/>
    <property type="match status" value="1"/>
</dbReference>
<feature type="chain" id="PRO_5015644725" evidence="5">
    <location>
        <begin position="20"/>
        <end position="623"/>
    </location>
</feature>
<dbReference type="RefSeq" id="WP_116725909.1">
    <property type="nucleotide sequence ID" value="NZ_QCZI01000025.1"/>
</dbReference>
<dbReference type="AlphaFoldDB" id="A0A2U1JG17"/>
<dbReference type="InterPro" id="IPR006664">
    <property type="entry name" value="OMP_bac"/>
</dbReference>
<dbReference type="Pfam" id="PF00691">
    <property type="entry name" value="OmpA"/>
    <property type="match status" value="1"/>
</dbReference>
<dbReference type="EMBL" id="QCZI01000025">
    <property type="protein sequence ID" value="PWA03924.1"/>
    <property type="molecule type" value="Genomic_DNA"/>
</dbReference>
<name>A0A2U1JG17_9FLAO</name>
<dbReference type="GO" id="GO:0009279">
    <property type="term" value="C:cell outer membrane"/>
    <property type="evidence" value="ECO:0007669"/>
    <property type="project" value="UniProtKB-SubCell"/>
</dbReference>
<dbReference type="Gene3D" id="2.120.10.30">
    <property type="entry name" value="TolB, C-terminal domain"/>
    <property type="match status" value="1"/>
</dbReference>
<dbReference type="Pfam" id="PF07676">
    <property type="entry name" value="PD40"/>
    <property type="match status" value="2"/>
</dbReference>
<feature type="signal peptide" evidence="5">
    <location>
        <begin position="1"/>
        <end position="19"/>
    </location>
</feature>
<organism evidence="7 8">
    <name type="scientific">Flavobacterium psychrotolerans</name>
    <dbReference type="NCBI Taxonomy" id="2169410"/>
    <lineage>
        <taxon>Bacteria</taxon>
        <taxon>Pseudomonadati</taxon>
        <taxon>Bacteroidota</taxon>
        <taxon>Flavobacteriia</taxon>
        <taxon>Flavobacteriales</taxon>
        <taxon>Flavobacteriaceae</taxon>
        <taxon>Flavobacterium</taxon>
    </lineage>
</organism>
<keyword evidence="8" id="KW-1185">Reference proteome</keyword>
<comment type="subcellular location">
    <subcellularLocation>
        <location evidence="1">Cell outer membrane</location>
    </subcellularLocation>
</comment>
<evidence type="ECO:0000256" key="3">
    <source>
        <dbReference type="ARBA" id="ARBA00023237"/>
    </source>
</evidence>
<dbReference type="SUPFAM" id="SSF103088">
    <property type="entry name" value="OmpA-like"/>
    <property type="match status" value="1"/>
</dbReference>
<dbReference type="CDD" id="cd07185">
    <property type="entry name" value="OmpA_C-like"/>
    <property type="match status" value="1"/>
</dbReference>
<keyword evidence="3" id="KW-0998">Cell outer membrane</keyword>
<feature type="domain" description="OmpA-like" evidence="6">
    <location>
        <begin position="505"/>
        <end position="623"/>
    </location>
</feature>
<evidence type="ECO:0000259" key="6">
    <source>
        <dbReference type="PROSITE" id="PS51123"/>
    </source>
</evidence>
<dbReference type="Gene3D" id="3.30.1330.60">
    <property type="entry name" value="OmpA-like domain"/>
    <property type="match status" value="1"/>
</dbReference>
<reference evidence="7 8" key="1">
    <citation type="submission" date="2018-04" db="EMBL/GenBank/DDBJ databases">
        <title>Flavobacterium sp. nov., isolated from glacier ice.</title>
        <authorList>
            <person name="Liu Q."/>
            <person name="Xin Y.-H."/>
        </authorList>
    </citation>
    <scope>NUCLEOTIDE SEQUENCE [LARGE SCALE GENOMIC DNA]</scope>
    <source>
        <strain evidence="7 8">RB1R5</strain>
    </source>
</reference>
<evidence type="ECO:0000256" key="4">
    <source>
        <dbReference type="PROSITE-ProRule" id="PRU00473"/>
    </source>
</evidence>
<sequence length="623" mass="69848">MKKINTLLFLMLASISLIAQNKNTKVADQLFDRFEYVQAVQEYLALVEKGNSDSYVSKQLGDGYFNMYNTVEAEKWYAQAVKSNQDAETYYRYAQMLKSNSKYEEANVQMKIFASMKPSDLRAIEFSKNPNYLPKLIDKEKLFDVEALSINSDKSDFGAVLYNNVLYFASARNESNKKYGWNDEPFLDLYQATLNTDGTYGDPTPIAELNSKYHEGPLTMTKDGNTIFFSSESFKENQFEKVKAKRLKFGQVGLYKAVKENDKWVSITPLPFNSKSYSAGNPSVKMDGSVLYFSSNMPGTKGGFDIWKVMVNADGTYGNPMNLGDKINTPGDESFPFITDDNILYFASNGLTGFGGLDVFSVDLNKEQQPPVNLGKPVNTEKDDFAFTFNKEKNSGYLSSNRTGDDNIYSSVPVCKGQILTVVKNAKTGEPLANSRVVISDDKKKVLETKTSNEKGEVLYDAECQKAYVVEAFKDGFVTKSFPVAPIKNGVNTIEAPLEPVDVIVTETEIILKPIYFEFDKSNITKQGASELDKLVYVMSQNDKLVIYAKSHTDSRGNDKYNLNLSERRAKSTVQYVISKGISATRITGNGFGESQPKVNCKNKCTEVEFALNRRSEFLLVKQ</sequence>
<dbReference type="Proteomes" id="UP000245449">
    <property type="component" value="Unassembled WGS sequence"/>
</dbReference>
<protein>
    <submittedName>
        <fullName evidence="7">Cell envelope biogenesis protein OmpA</fullName>
    </submittedName>
</protein>
<dbReference type="PRINTS" id="PR01021">
    <property type="entry name" value="OMPADOMAIN"/>
</dbReference>
<dbReference type="InterPro" id="IPR006665">
    <property type="entry name" value="OmpA-like"/>
</dbReference>